<dbReference type="RefSeq" id="XP_001709413.1">
    <property type="nucleotide sequence ID" value="XM_001709361.1"/>
</dbReference>
<dbReference type="GeneID" id="5702336"/>
<protein>
    <submittedName>
        <fullName evidence="1">Uncharacterized protein</fullName>
    </submittedName>
</protein>
<keyword evidence="2" id="KW-1185">Reference proteome</keyword>
<proteinExistence type="predicted"/>
<dbReference type="HOGENOM" id="CLU_1690044_0_0_1"/>
<evidence type="ECO:0000313" key="2">
    <source>
        <dbReference type="Proteomes" id="UP000001548"/>
    </source>
</evidence>
<comment type="caution">
    <text evidence="1">The sequence shown here is derived from an EMBL/GenBank/DDBJ whole genome shotgun (WGS) entry which is preliminary data.</text>
</comment>
<dbReference type="Proteomes" id="UP000001548">
    <property type="component" value="Unassembled WGS sequence"/>
</dbReference>
<accession>A8B693</accession>
<dbReference type="AlphaFoldDB" id="A8B693"/>
<evidence type="ECO:0000313" key="1">
    <source>
        <dbReference type="EMBL" id="KAE8305014.1"/>
    </source>
</evidence>
<dbReference type="VEuPathDB" id="GiardiaDB:GL50803_8260"/>
<dbReference type="EMBL" id="AACB03000001">
    <property type="protein sequence ID" value="KAE8305014.1"/>
    <property type="molecule type" value="Genomic_DNA"/>
</dbReference>
<name>A8B693_GIAIC</name>
<dbReference type="KEGG" id="gla:GL50803_008260"/>
<sequence>MNRPIYPTTIQYFNTISVTGRRSTTLTSESPARILLAGQVRKISEDRTTITLYDGTGSVALSIHGGETFPFSQSDIARVHLLMPTNTTTSPKILFYEKLPNAEALLVHFLSAMNALRLTDDRTRGDGVGDGQGLPVVKDAGDDFLNNFEGGQAVFY</sequence>
<gene>
    <name evidence="1" type="ORF">GL50803_008260</name>
</gene>
<organism evidence="1 2">
    <name type="scientific">Giardia intestinalis (strain ATCC 50803 / WB clone C6)</name>
    <name type="common">Giardia lamblia</name>
    <dbReference type="NCBI Taxonomy" id="184922"/>
    <lineage>
        <taxon>Eukaryota</taxon>
        <taxon>Metamonada</taxon>
        <taxon>Diplomonadida</taxon>
        <taxon>Hexamitidae</taxon>
        <taxon>Giardiinae</taxon>
        <taxon>Giardia</taxon>
    </lineage>
</organism>
<dbReference type="OMA" id="TIRYFNT"/>
<reference evidence="1 2" key="1">
    <citation type="journal article" date="2007" name="Science">
        <title>Genomic minimalism in the early diverging intestinal parasite Giardia lamblia.</title>
        <authorList>
            <person name="Morrison H.G."/>
            <person name="McArthur A.G."/>
            <person name="Gillin F.D."/>
            <person name="Aley S.B."/>
            <person name="Adam R.D."/>
            <person name="Olsen G.J."/>
            <person name="Best A.A."/>
            <person name="Cande W.Z."/>
            <person name="Chen F."/>
            <person name="Cipriano M.J."/>
            <person name="Davids B.J."/>
            <person name="Dawson S.C."/>
            <person name="Elmendorf H.G."/>
            <person name="Hehl A.B."/>
            <person name="Holder M.E."/>
            <person name="Huse S.M."/>
            <person name="Kim U.U."/>
            <person name="Lasek-Nesselquist E."/>
            <person name="Manning G."/>
            <person name="Nigam A."/>
            <person name="Nixon J.E."/>
            <person name="Palm D."/>
            <person name="Passamaneck N.E."/>
            <person name="Prabhu A."/>
            <person name="Reich C.I."/>
            <person name="Reiner D.S."/>
            <person name="Samuelson J."/>
            <person name="Svard S.G."/>
            <person name="Sogin M.L."/>
        </authorList>
    </citation>
    <scope>NUCLEOTIDE SEQUENCE [LARGE SCALE GENOMIC DNA]</scope>
    <source>
        <strain evidence="1 2">WB C6</strain>
    </source>
</reference>